<dbReference type="AlphaFoldDB" id="A0A6A4JQ28"/>
<keyword evidence="3" id="KW-1185">Reference proteome</keyword>
<feature type="compositionally biased region" description="Polar residues" evidence="1">
    <location>
        <begin position="123"/>
        <end position="134"/>
    </location>
</feature>
<reference evidence="2" key="1">
    <citation type="journal article" date="2021" name="Mol. Ecol. Resour.">
        <title>Apolygus lucorum genome provides insights into omnivorousness and mesophyll feeding.</title>
        <authorList>
            <person name="Liu Y."/>
            <person name="Liu H."/>
            <person name="Wang H."/>
            <person name="Huang T."/>
            <person name="Liu B."/>
            <person name="Yang B."/>
            <person name="Yin L."/>
            <person name="Li B."/>
            <person name="Zhang Y."/>
            <person name="Zhang S."/>
            <person name="Jiang F."/>
            <person name="Zhang X."/>
            <person name="Ren Y."/>
            <person name="Wang B."/>
            <person name="Wang S."/>
            <person name="Lu Y."/>
            <person name="Wu K."/>
            <person name="Fan W."/>
            <person name="Wang G."/>
        </authorList>
    </citation>
    <scope>NUCLEOTIDE SEQUENCE</scope>
    <source>
        <strain evidence="2">12Hb</strain>
    </source>
</reference>
<gene>
    <name evidence="2" type="ORF">GE061_016435</name>
</gene>
<evidence type="ECO:0000313" key="2">
    <source>
        <dbReference type="EMBL" id="KAF6207986.1"/>
    </source>
</evidence>
<name>A0A6A4JQ28_APOLU</name>
<feature type="region of interest" description="Disordered" evidence="1">
    <location>
        <begin position="1"/>
        <end position="192"/>
    </location>
</feature>
<dbReference type="OrthoDB" id="8046612at2759"/>
<feature type="region of interest" description="Disordered" evidence="1">
    <location>
        <begin position="225"/>
        <end position="251"/>
    </location>
</feature>
<proteinExistence type="predicted"/>
<feature type="compositionally biased region" description="Basic and acidic residues" evidence="1">
    <location>
        <begin position="1"/>
        <end position="16"/>
    </location>
</feature>
<evidence type="ECO:0000256" key="1">
    <source>
        <dbReference type="SAM" id="MobiDB-lite"/>
    </source>
</evidence>
<feature type="compositionally biased region" description="Polar residues" evidence="1">
    <location>
        <begin position="19"/>
        <end position="36"/>
    </location>
</feature>
<protein>
    <submittedName>
        <fullName evidence="2">Uncharacterized protein</fullName>
    </submittedName>
</protein>
<feature type="compositionally biased region" description="Polar residues" evidence="1">
    <location>
        <begin position="89"/>
        <end position="108"/>
    </location>
</feature>
<evidence type="ECO:0000313" key="3">
    <source>
        <dbReference type="Proteomes" id="UP000466442"/>
    </source>
</evidence>
<dbReference type="EMBL" id="WIXP02000007">
    <property type="protein sequence ID" value="KAF6207986.1"/>
    <property type="molecule type" value="Genomic_DNA"/>
</dbReference>
<accession>A0A6A4JQ28</accession>
<feature type="compositionally biased region" description="Acidic residues" evidence="1">
    <location>
        <begin position="163"/>
        <end position="172"/>
    </location>
</feature>
<organism evidence="2 3">
    <name type="scientific">Apolygus lucorum</name>
    <name type="common">Small green plant bug</name>
    <name type="synonym">Lygocoris lucorum</name>
    <dbReference type="NCBI Taxonomy" id="248454"/>
    <lineage>
        <taxon>Eukaryota</taxon>
        <taxon>Metazoa</taxon>
        <taxon>Ecdysozoa</taxon>
        <taxon>Arthropoda</taxon>
        <taxon>Hexapoda</taxon>
        <taxon>Insecta</taxon>
        <taxon>Pterygota</taxon>
        <taxon>Neoptera</taxon>
        <taxon>Paraneoptera</taxon>
        <taxon>Hemiptera</taxon>
        <taxon>Heteroptera</taxon>
        <taxon>Panheteroptera</taxon>
        <taxon>Cimicomorpha</taxon>
        <taxon>Miridae</taxon>
        <taxon>Mirini</taxon>
        <taxon>Apolygus</taxon>
    </lineage>
</organism>
<comment type="caution">
    <text evidence="2">The sequence shown here is derived from an EMBL/GenBank/DDBJ whole genome shotgun (WGS) entry which is preliminary data.</text>
</comment>
<sequence>MGVLRDADAFPARVDKVPNASQLPPIQSQNQMSTQEGSDKASAKSAYTRSPSPHQRLTRVINTASNSSQPTYSIASKVTTKPIQHVRPPSSNQMQTAPNKYPNPTDSGNNNNNLDPRNFPVYSISSRGITNDPSMPNEYPPQRRNFPVVGRNSLVGKRSSSTAEEDDDDEEVEIKISPTGSVLSPSPNPYDKTQKLRQANAQLMASRLPPKPPGKVRFNESVIATDEPGDHAIRSKKPKTNVTLPPTLKKN</sequence>
<dbReference type="Proteomes" id="UP000466442">
    <property type="component" value="Unassembled WGS sequence"/>
</dbReference>
<feature type="compositionally biased region" description="Polar residues" evidence="1">
    <location>
        <begin position="45"/>
        <end position="82"/>
    </location>
</feature>